<dbReference type="Proteomes" id="UP001187192">
    <property type="component" value="Unassembled WGS sequence"/>
</dbReference>
<dbReference type="FunFam" id="3.80.10.10:FF:000041">
    <property type="entry name" value="LRR receptor-like serine/threonine-protein kinase ERECTA"/>
    <property type="match status" value="1"/>
</dbReference>
<keyword evidence="9 12" id="KW-0472">Membrane</keyword>
<keyword evidence="4" id="KW-0433">Leucine-rich repeat</keyword>
<comment type="caution">
    <text evidence="15">The sequence shown here is derived from an EMBL/GenBank/DDBJ whole genome shotgun (WGS) entry which is preliminary data.</text>
</comment>
<sequence>MGSHYFVQWTILGLILQSYSYESMGCSESVKVGLLKLKASMQHLNGSALSSWRDDGGDCCKWERVGCDNSTKRVLHLFLNGMATKPLFIKPEEVGEQQNGSFGVNGWSLNASLFLPFEDLQVLDLSSNFLADLYGVIKLNNLKALHLRQNLLTRAPILSALPSLEILDVSHNILEEFPHSQGLCQLRNIEELDLSNNRITGNLPQCISNLTSLYFLDLSRNNFQGTIPPIFHNLHSLEYISLSNNYFNGSFSFSSLSNNSKLLVFDLVSFNNNLKIETENPPRLPPFQLKIFRLSNCILNEPSGMVPSFLLYQHDLIVVELSHITMRGKVPTWLLVNNTRLEIFNLAGNLLTGPLELNSTSEFLKLTWFDVSDNSINGKLPSDLGFLIPNLVSLNMSRNELQGSVPASLGGMKIIEYLDLSSNNFSGPLPDDLITECISTSLRKLSDNSLSGLLTSESNLTELYYMFLDNNIFHTDISNGHLACSRLSYLDISHNFLSGNIPNWIGNFPRLNVLISSNNFFEGPIPASLCNLTELNLLDLSHNRFNHTLPPCVSLSHLEYLHLQNNELTGPVPNILSQASALRALDMSDNKLSGEIPSWISSLPNLRFLLLKGNVLEGPIPFQLCQPHNITMLDLSHNRLSGEIPPCLHVARGTNPKGLKSPLFDGVYVLHNYSLSSNPEIHYDPFFECVKVLISFSKTKREEEIEFSTKNRLEHYKGLVLNLMSGMDLSCNDLTGSIPSEIGYLSDVHSLNLSRNNLSGPIPETFSALEQIESLDLSHNRLSGQIPPQLIELTSLSFFSVAHNNLSGMTPKRINQFGTFEPDSYEGNPLLCGPPMVKTCSTGEGLLSLKTWFSYSKEDDSLEIFASFAGSFVVSFFSVIGFLYLKSYYTSESYIPFLSLFCKEYGVLS</sequence>
<dbReference type="SMART" id="SM00364">
    <property type="entry name" value="LRR_BAC"/>
    <property type="match status" value="4"/>
</dbReference>
<keyword evidence="10" id="KW-0675">Receptor</keyword>
<gene>
    <name evidence="15" type="ORF">TIFTF001_016418</name>
</gene>
<evidence type="ECO:0000256" key="13">
    <source>
        <dbReference type="SAM" id="SignalP"/>
    </source>
</evidence>
<name>A0AA88A330_FICCA</name>
<feature type="transmembrane region" description="Helical" evidence="12">
    <location>
        <begin position="864"/>
        <end position="885"/>
    </location>
</feature>
<dbReference type="AlphaFoldDB" id="A0AA88A330"/>
<evidence type="ECO:0000256" key="8">
    <source>
        <dbReference type="ARBA" id="ARBA00022989"/>
    </source>
</evidence>
<dbReference type="Pfam" id="PF00560">
    <property type="entry name" value="LRR_1"/>
    <property type="match status" value="5"/>
</dbReference>
<keyword evidence="7" id="KW-0677">Repeat</keyword>
<feature type="domain" description="Leucine-rich repeat-containing N-terminal plant-type" evidence="14">
    <location>
        <begin position="33"/>
        <end position="68"/>
    </location>
</feature>
<keyword evidence="3" id="KW-1003">Cell membrane</keyword>
<comment type="similarity">
    <text evidence="2">Belongs to the RLP family.</text>
</comment>
<feature type="signal peptide" evidence="13">
    <location>
        <begin position="1"/>
        <end position="25"/>
    </location>
</feature>
<evidence type="ECO:0000256" key="9">
    <source>
        <dbReference type="ARBA" id="ARBA00023136"/>
    </source>
</evidence>
<dbReference type="SMART" id="SM00365">
    <property type="entry name" value="LRR_SD22"/>
    <property type="match status" value="8"/>
</dbReference>
<evidence type="ECO:0000313" key="15">
    <source>
        <dbReference type="EMBL" id="GMN47238.1"/>
    </source>
</evidence>
<keyword evidence="8 12" id="KW-1133">Transmembrane helix</keyword>
<evidence type="ECO:0000256" key="12">
    <source>
        <dbReference type="SAM" id="Phobius"/>
    </source>
</evidence>
<evidence type="ECO:0000259" key="14">
    <source>
        <dbReference type="Pfam" id="PF08263"/>
    </source>
</evidence>
<evidence type="ECO:0000256" key="1">
    <source>
        <dbReference type="ARBA" id="ARBA00004251"/>
    </source>
</evidence>
<dbReference type="Pfam" id="PF13855">
    <property type="entry name" value="LRR_8"/>
    <property type="match status" value="3"/>
</dbReference>
<evidence type="ECO:0000256" key="6">
    <source>
        <dbReference type="ARBA" id="ARBA00022729"/>
    </source>
</evidence>
<dbReference type="InterPro" id="IPR003591">
    <property type="entry name" value="Leu-rich_rpt_typical-subtyp"/>
</dbReference>
<comment type="subcellular location">
    <subcellularLocation>
        <location evidence="1">Cell membrane</location>
        <topology evidence="1">Single-pass type I membrane protein</topology>
    </subcellularLocation>
</comment>
<keyword evidence="11" id="KW-0325">Glycoprotein</keyword>
<reference evidence="15" key="1">
    <citation type="submission" date="2023-07" db="EMBL/GenBank/DDBJ databases">
        <title>draft genome sequence of fig (Ficus carica).</title>
        <authorList>
            <person name="Takahashi T."/>
            <person name="Nishimura K."/>
        </authorList>
    </citation>
    <scope>NUCLEOTIDE SEQUENCE</scope>
</reference>
<dbReference type="InterPro" id="IPR001611">
    <property type="entry name" value="Leu-rich_rpt"/>
</dbReference>
<dbReference type="PANTHER" id="PTHR48062">
    <property type="entry name" value="RECEPTOR-LIKE PROTEIN 14"/>
    <property type="match status" value="1"/>
</dbReference>
<evidence type="ECO:0000313" key="16">
    <source>
        <dbReference type="Proteomes" id="UP001187192"/>
    </source>
</evidence>
<keyword evidence="5 12" id="KW-0812">Transmembrane</keyword>
<dbReference type="GO" id="GO:0005886">
    <property type="term" value="C:plasma membrane"/>
    <property type="evidence" value="ECO:0007669"/>
    <property type="project" value="UniProtKB-SubCell"/>
</dbReference>
<evidence type="ECO:0000256" key="2">
    <source>
        <dbReference type="ARBA" id="ARBA00009592"/>
    </source>
</evidence>
<evidence type="ECO:0000256" key="11">
    <source>
        <dbReference type="ARBA" id="ARBA00023180"/>
    </source>
</evidence>
<keyword evidence="6 13" id="KW-0732">Signal</keyword>
<organism evidence="15 16">
    <name type="scientific">Ficus carica</name>
    <name type="common">Common fig</name>
    <dbReference type="NCBI Taxonomy" id="3494"/>
    <lineage>
        <taxon>Eukaryota</taxon>
        <taxon>Viridiplantae</taxon>
        <taxon>Streptophyta</taxon>
        <taxon>Embryophyta</taxon>
        <taxon>Tracheophyta</taxon>
        <taxon>Spermatophyta</taxon>
        <taxon>Magnoliopsida</taxon>
        <taxon>eudicotyledons</taxon>
        <taxon>Gunneridae</taxon>
        <taxon>Pentapetalae</taxon>
        <taxon>rosids</taxon>
        <taxon>fabids</taxon>
        <taxon>Rosales</taxon>
        <taxon>Moraceae</taxon>
        <taxon>Ficeae</taxon>
        <taxon>Ficus</taxon>
    </lineage>
</organism>
<protein>
    <recommendedName>
        <fullName evidence="14">Leucine-rich repeat-containing N-terminal plant-type domain-containing protein</fullName>
    </recommendedName>
</protein>
<dbReference type="PANTHER" id="PTHR48062:SF21">
    <property type="entry name" value="RECEPTOR-LIKE PROTEIN 12"/>
    <property type="match status" value="1"/>
</dbReference>
<dbReference type="SMART" id="SM00369">
    <property type="entry name" value="LRR_TYP"/>
    <property type="match status" value="10"/>
</dbReference>
<evidence type="ECO:0000256" key="3">
    <source>
        <dbReference type="ARBA" id="ARBA00022475"/>
    </source>
</evidence>
<dbReference type="Pfam" id="PF08263">
    <property type="entry name" value="LRRNT_2"/>
    <property type="match status" value="1"/>
</dbReference>
<dbReference type="InterPro" id="IPR032675">
    <property type="entry name" value="LRR_dom_sf"/>
</dbReference>
<accession>A0AA88A330</accession>
<evidence type="ECO:0000256" key="5">
    <source>
        <dbReference type="ARBA" id="ARBA00022692"/>
    </source>
</evidence>
<proteinExistence type="inferred from homology"/>
<dbReference type="InterPro" id="IPR051502">
    <property type="entry name" value="RLP_Defense_Trigger"/>
</dbReference>
<dbReference type="Gene3D" id="3.80.10.10">
    <property type="entry name" value="Ribonuclease Inhibitor"/>
    <property type="match status" value="3"/>
</dbReference>
<dbReference type="FunFam" id="3.80.10.10:FF:000095">
    <property type="entry name" value="LRR receptor-like serine/threonine-protein kinase GSO1"/>
    <property type="match status" value="1"/>
</dbReference>
<dbReference type="InterPro" id="IPR013210">
    <property type="entry name" value="LRR_N_plant-typ"/>
</dbReference>
<keyword evidence="16" id="KW-1185">Reference proteome</keyword>
<dbReference type="PRINTS" id="PR00019">
    <property type="entry name" value="LEURICHRPT"/>
</dbReference>
<evidence type="ECO:0000256" key="10">
    <source>
        <dbReference type="ARBA" id="ARBA00023170"/>
    </source>
</evidence>
<dbReference type="FunFam" id="3.80.10.10:FF:000213">
    <property type="entry name" value="Tyrosine-sulfated glycopeptide receptor 1"/>
    <property type="match status" value="1"/>
</dbReference>
<evidence type="ECO:0000256" key="4">
    <source>
        <dbReference type="ARBA" id="ARBA00022614"/>
    </source>
</evidence>
<dbReference type="SUPFAM" id="SSF52058">
    <property type="entry name" value="L domain-like"/>
    <property type="match status" value="2"/>
</dbReference>
<dbReference type="PROSITE" id="PS51450">
    <property type="entry name" value="LRR"/>
    <property type="match status" value="3"/>
</dbReference>
<evidence type="ECO:0000256" key="7">
    <source>
        <dbReference type="ARBA" id="ARBA00022737"/>
    </source>
</evidence>
<dbReference type="EMBL" id="BTGU01000025">
    <property type="protein sequence ID" value="GMN47238.1"/>
    <property type="molecule type" value="Genomic_DNA"/>
</dbReference>
<feature type="chain" id="PRO_5041680534" description="Leucine-rich repeat-containing N-terminal plant-type domain-containing protein" evidence="13">
    <location>
        <begin position="26"/>
        <end position="909"/>
    </location>
</feature>